<dbReference type="Proteomes" id="UP000509241">
    <property type="component" value="Chromosome"/>
</dbReference>
<dbReference type="EMBL" id="CP058601">
    <property type="protein sequence ID" value="QLG50385.1"/>
    <property type="molecule type" value="Genomic_DNA"/>
</dbReference>
<keyword evidence="4" id="KW-1185">Reference proteome</keyword>
<name>A0A7D5L3J7_9EURY</name>
<protein>
    <submittedName>
        <fullName evidence="3">Uncharacterized protein</fullName>
    </submittedName>
</protein>
<dbReference type="OrthoDB" id="170871at2157"/>
<dbReference type="KEGG" id="haly:HYG82_16795"/>
<feature type="coiled-coil region" evidence="1">
    <location>
        <begin position="75"/>
        <end position="142"/>
    </location>
</feature>
<feature type="compositionally biased region" description="Basic and acidic residues" evidence="2">
    <location>
        <begin position="206"/>
        <end position="215"/>
    </location>
</feature>
<gene>
    <name evidence="3" type="ORF">HYG82_16795</name>
</gene>
<feature type="compositionally biased region" description="Low complexity" evidence="2">
    <location>
        <begin position="234"/>
        <end position="260"/>
    </location>
</feature>
<dbReference type="AlphaFoldDB" id="A0A7D5L3J7"/>
<accession>A0A7D5L3J7</accession>
<feature type="region of interest" description="Disordered" evidence="2">
    <location>
        <begin position="179"/>
        <end position="267"/>
    </location>
</feature>
<proteinExistence type="predicted"/>
<dbReference type="CDD" id="cd14686">
    <property type="entry name" value="bZIP"/>
    <property type="match status" value="1"/>
</dbReference>
<dbReference type="RefSeq" id="WP_179262835.1">
    <property type="nucleotide sequence ID" value="NZ_CP058601.1"/>
</dbReference>
<keyword evidence="1" id="KW-0175">Coiled coil</keyword>
<evidence type="ECO:0000313" key="4">
    <source>
        <dbReference type="Proteomes" id="UP000509241"/>
    </source>
</evidence>
<evidence type="ECO:0000256" key="2">
    <source>
        <dbReference type="SAM" id="MobiDB-lite"/>
    </source>
</evidence>
<sequence>MVPTRSVALLAVLTAVGIAIAPLASGAIASPFVQGETGDSETATTNASVGTLMQASAADTESTVESGMFEAAYEHADTENRSAIVRNRAAELEAQVDELEAERDRLRSRRDKFTRSEYQSRMAKLTVEMAGLERSIERAERRAGEVGVSESRLATLQEQASVIRQNASEQAGSNISAMARGLAGSDGPPGFTTKPPADPDQPGNDGKPETVDDPRNGSGTGAPDGPPADSGSPTEKTTGGSNTESGSGTESGSSTETRTGADSDSGY</sequence>
<dbReference type="GeneID" id="56034984"/>
<evidence type="ECO:0000256" key="1">
    <source>
        <dbReference type="SAM" id="Coils"/>
    </source>
</evidence>
<evidence type="ECO:0000313" key="3">
    <source>
        <dbReference type="EMBL" id="QLG50385.1"/>
    </source>
</evidence>
<organism evidence="3 4">
    <name type="scientific">Natrinema halophilum</name>
    <dbReference type="NCBI Taxonomy" id="1699371"/>
    <lineage>
        <taxon>Archaea</taxon>
        <taxon>Methanobacteriati</taxon>
        <taxon>Methanobacteriota</taxon>
        <taxon>Stenosarchaea group</taxon>
        <taxon>Halobacteria</taxon>
        <taxon>Halobacteriales</taxon>
        <taxon>Natrialbaceae</taxon>
        <taxon>Natrinema</taxon>
    </lineage>
</organism>
<reference evidence="3 4" key="1">
    <citation type="submission" date="2020-07" db="EMBL/GenBank/DDBJ databases">
        <authorList>
            <person name="Cui H."/>
        </authorList>
    </citation>
    <scope>NUCLEOTIDE SEQUENCE [LARGE SCALE GENOMIC DNA]</scope>
    <source>
        <strain evidence="3 4">YPL8</strain>
    </source>
</reference>